<accession>A0A538SK00</accession>
<dbReference type="InterPro" id="IPR052016">
    <property type="entry name" value="Bact_Sigma-Reg"/>
</dbReference>
<dbReference type="InterPro" id="IPR001932">
    <property type="entry name" value="PPM-type_phosphatase-like_dom"/>
</dbReference>
<dbReference type="PANTHER" id="PTHR43156">
    <property type="entry name" value="STAGE II SPORULATION PROTEIN E-RELATED"/>
    <property type="match status" value="1"/>
</dbReference>
<dbReference type="PANTHER" id="PTHR43156:SF2">
    <property type="entry name" value="STAGE II SPORULATION PROTEIN E"/>
    <property type="match status" value="1"/>
</dbReference>
<dbReference type="EMBL" id="VBOS01000360">
    <property type="protein sequence ID" value="TMQ51696.1"/>
    <property type="molecule type" value="Genomic_DNA"/>
</dbReference>
<organism evidence="4 5">
    <name type="scientific">Eiseniibacteriota bacterium</name>
    <dbReference type="NCBI Taxonomy" id="2212470"/>
    <lineage>
        <taxon>Bacteria</taxon>
        <taxon>Candidatus Eiseniibacteriota</taxon>
    </lineage>
</organism>
<evidence type="ECO:0000313" key="5">
    <source>
        <dbReference type="Proteomes" id="UP000317716"/>
    </source>
</evidence>
<dbReference type="AlphaFoldDB" id="A0A538SK00"/>
<protein>
    <recommendedName>
        <fullName evidence="3">PPM-type phosphatase domain-containing protein</fullName>
    </recommendedName>
</protein>
<dbReference type="SUPFAM" id="SSF81606">
    <property type="entry name" value="PP2C-like"/>
    <property type="match status" value="1"/>
</dbReference>
<comment type="caution">
    <text evidence="4">The sequence shown here is derived from an EMBL/GenBank/DDBJ whole genome shotgun (WGS) entry which is preliminary data.</text>
</comment>
<evidence type="ECO:0000256" key="1">
    <source>
        <dbReference type="ARBA" id="ARBA00022801"/>
    </source>
</evidence>
<keyword evidence="1" id="KW-0378">Hydrolase</keyword>
<name>A0A538SK00_UNCEI</name>
<reference evidence="4 5" key="1">
    <citation type="journal article" date="2019" name="Nat. Microbiol.">
        <title>Mediterranean grassland soil C-N compound turnover is dependent on rainfall and depth, and is mediated by genomically divergent microorganisms.</title>
        <authorList>
            <person name="Diamond S."/>
            <person name="Andeer P.F."/>
            <person name="Li Z."/>
            <person name="Crits-Christoph A."/>
            <person name="Burstein D."/>
            <person name="Anantharaman K."/>
            <person name="Lane K.R."/>
            <person name="Thomas B.C."/>
            <person name="Pan C."/>
            <person name="Northen T.R."/>
            <person name="Banfield J.F."/>
        </authorList>
    </citation>
    <scope>NUCLEOTIDE SEQUENCE [LARGE SCALE GENOMIC DNA]</scope>
    <source>
        <strain evidence="4">WS_2</strain>
    </source>
</reference>
<proteinExistence type="predicted"/>
<dbReference type="Gene3D" id="3.60.40.10">
    <property type="entry name" value="PPM-type phosphatase domain"/>
    <property type="match status" value="1"/>
</dbReference>
<feature type="domain" description="PPM-type phosphatase" evidence="3">
    <location>
        <begin position="174"/>
        <end position="389"/>
    </location>
</feature>
<dbReference type="Proteomes" id="UP000317716">
    <property type="component" value="Unassembled WGS sequence"/>
</dbReference>
<sequence>MRLSATGRLRSVSNARRTSPMPPLPSTLSTRNRPARRRPGEPAAPGGSELGSPGALTGRPGCGGRVAPRPCACGPEVYCSRTHGCARPRGDRHPMDDLEQRLASAAGRTELAQVIEEHVRSMASVADPSAIALEVVRLAERLAERMDRERRVDREIAIARDVQRRLFPQHVPELPHVQLAARCIHARSVGGDYYDFLDLGADRVGLVLGDVSGKGVHAALRMANLQAHLRSQAGSAPQDPLRVLRQANRMLWESTHPGDFATLFFGVLAAPARRLTYINCGHNPPLCLRRDGTIEWLRATATVLGAFEEWECALGRMQLASGDLLVAYSDGVTEARNGGEHFGEERLVDAIRSHADAPPDLVIAGILERVQSFSAGDQSDDLTLLVARLR</sequence>
<evidence type="ECO:0000313" key="4">
    <source>
        <dbReference type="EMBL" id="TMQ51696.1"/>
    </source>
</evidence>
<dbReference type="GO" id="GO:0016791">
    <property type="term" value="F:phosphatase activity"/>
    <property type="evidence" value="ECO:0007669"/>
    <property type="project" value="TreeGrafter"/>
</dbReference>
<feature type="region of interest" description="Disordered" evidence="2">
    <location>
        <begin position="1"/>
        <end position="56"/>
    </location>
</feature>
<gene>
    <name evidence="4" type="ORF">E6K72_10150</name>
</gene>
<evidence type="ECO:0000256" key="2">
    <source>
        <dbReference type="SAM" id="MobiDB-lite"/>
    </source>
</evidence>
<evidence type="ECO:0000259" key="3">
    <source>
        <dbReference type="SMART" id="SM00331"/>
    </source>
</evidence>
<dbReference type="Pfam" id="PF07228">
    <property type="entry name" value="SpoIIE"/>
    <property type="match status" value="1"/>
</dbReference>
<dbReference type="SMART" id="SM00331">
    <property type="entry name" value="PP2C_SIG"/>
    <property type="match status" value="1"/>
</dbReference>
<dbReference type="InterPro" id="IPR036457">
    <property type="entry name" value="PPM-type-like_dom_sf"/>
</dbReference>